<evidence type="ECO:0000256" key="5">
    <source>
        <dbReference type="ARBA" id="ARBA00023136"/>
    </source>
</evidence>
<keyword evidence="2 9" id="KW-0812">Transmembrane</keyword>
<keyword evidence="7" id="KW-0807">Transducer</keyword>
<evidence type="ECO:0000256" key="4">
    <source>
        <dbReference type="ARBA" id="ARBA00023040"/>
    </source>
</evidence>
<dbReference type="EMBL" id="JAACNH010000003">
    <property type="protein sequence ID" value="KAG8446165.1"/>
    <property type="molecule type" value="Genomic_DNA"/>
</dbReference>
<protein>
    <recommendedName>
        <fullName evidence="10">G-protein coupled receptors family 1 profile domain-containing protein</fullName>
    </recommendedName>
</protein>
<dbReference type="GO" id="GO:0004875">
    <property type="term" value="F:complement receptor activity"/>
    <property type="evidence" value="ECO:0007669"/>
    <property type="project" value="TreeGrafter"/>
</dbReference>
<dbReference type="PRINTS" id="PR00237">
    <property type="entry name" value="GPCRRHODOPSN"/>
</dbReference>
<evidence type="ECO:0000256" key="3">
    <source>
        <dbReference type="ARBA" id="ARBA00022989"/>
    </source>
</evidence>
<dbReference type="Pfam" id="PF00001">
    <property type="entry name" value="7tm_1"/>
    <property type="match status" value="2"/>
</dbReference>
<accession>A0A8T2JLM1</accession>
<organism evidence="11 12">
    <name type="scientific">Hymenochirus boettgeri</name>
    <name type="common">Congo dwarf clawed frog</name>
    <dbReference type="NCBI Taxonomy" id="247094"/>
    <lineage>
        <taxon>Eukaryota</taxon>
        <taxon>Metazoa</taxon>
        <taxon>Chordata</taxon>
        <taxon>Craniata</taxon>
        <taxon>Vertebrata</taxon>
        <taxon>Euteleostomi</taxon>
        <taxon>Amphibia</taxon>
        <taxon>Batrachia</taxon>
        <taxon>Anura</taxon>
        <taxon>Pipoidea</taxon>
        <taxon>Pipidae</taxon>
        <taxon>Pipinae</taxon>
        <taxon>Hymenochirus</taxon>
    </lineage>
</organism>
<feature type="transmembrane region" description="Helical" evidence="9">
    <location>
        <begin position="140"/>
        <end position="158"/>
    </location>
</feature>
<evidence type="ECO:0000313" key="11">
    <source>
        <dbReference type="EMBL" id="KAG8446165.1"/>
    </source>
</evidence>
<dbReference type="GO" id="GO:0007204">
    <property type="term" value="P:positive regulation of cytosolic calcium ion concentration"/>
    <property type="evidence" value="ECO:0007669"/>
    <property type="project" value="TreeGrafter"/>
</dbReference>
<name>A0A8T2JLM1_9PIPI</name>
<dbReference type="InterPro" id="IPR000276">
    <property type="entry name" value="GPCR_Rhodpsn"/>
</dbReference>
<dbReference type="PROSITE" id="PS50262">
    <property type="entry name" value="G_PROTEIN_RECEP_F1_2"/>
    <property type="match status" value="1"/>
</dbReference>
<evidence type="ECO:0000256" key="6">
    <source>
        <dbReference type="ARBA" id="ARBA00023170"/>
    </source>
</evidence>
<feature type="transmembrane region" description="Helical" evidence="9">
    <location>
        <begin position="59"/>
        <end position="85"/>
    </location>
</feature>
<gene>
    <name evidence="11" type="ORF">GDO86_013859</name>
</gene>
<dbReference type="GO" id="GO:0007200">
    <property type="term" value="P:phospholipase C-activating G protein-coupled receptor signaling pathway"/>
    <property type="evidence" value="ECO:0007669"/>
    <property type="project" value="TreeGrafter"/>
</dbReference>
<reference evidence="11" key="1">
    <citation type="thesis" date="2020" institute="ProQuest LLC" country="789 East Eisenhower Parkway, Ann Arbor, MI, USA">
        <title>Comparative Genomics and Chromosome Evolution.</title>
        <authorList>
            <person name="Mudd A.B."/>
        </authorList>
    </citation>
    <scope>NUCLEOTIDE SEQUENCE</scope>
    <source>
        <strain evidence="11">Female2</strain>
        <tissue evidence="11">Blood</tissue>
    </source>
</reference>
<comment type="caution">
    <text evidence="11">The sequence shown here is derived from an EMBL/GenBank/DDBJ whole genome shotgun (WGS) entry which is preliminary data.</text>
</comment>
<evidence type="ECO:0000256" key="9">
    <source>
        <dbReference type="SAM" id="Phobius"/>
    </source>
</evidence>
<dbReference type="InterPro" id="IPR000826">
    <property type="entry name" value="Formyl_rcpt-rel"/>
</dbReference>
<feature type="transmembrane region" description="Helical" evidence="9">
    <location>
        <begin position="231"/>
        <end position="255"/>
    </location>
</feature>
<dbReference type="Proteomes" id="UP000812440">
    <property type="component" value="Chromosome 8_10"/>
</dbReference>
<dbReference type="GO" id="GO:0006954">
    <property type="term" value="P:inflammatory response"/>
    <property type="evidence" value="ECO:0007669"/>
    <property type="project" value="TreeGrafter"/>
</dbReference>
<evidence type="ECO:0000256" key="8">
    <source>
        <dbReference type="ARBA" id="ARBA00025736"/>
    </source>
</evidence>
<feature type="transmembrane region" description="Helical" evidence="9">
    <location>
        <begin position="105"/>
        <end position="128"/>
    </location>
</feature>
<dbReference type="PANTHER" id="PTHR24225:SF70">
    <property type="entry name" value="G PROTEIN-COUPLED RECEPTOR 33"/>
    <property type="match status" value="1"/>
</dbReference>
<comment type="subcellular location">
    <subcellularLocation>
        <location evidence="1">Membrane</location>
        <topology evidence="1">Multi-pass membrane protein</topology>
    </subcellularLocation>
</comment>
<comment type="similarity">
    <text evidence="8">Belongs to the chemokine-like receptor (CMKLR) family.</text>
</comment>
<evidence type="ECO:0000313" key="12">
    <source>
        <dbReference type="Proteomes" id="UP000812440"/>
    </source>
</evidence>
<evidence type="ECO:0000256" key="1">
    <source>
        <dbReference type="ARBA" id="ARBA00004141"/>
    </source>
</evidence>
<keyword evidence="6" id="KW-0675">Receptor</keyword>
<feature type="transmembrane region" description="Helical" evidence="9">
    <location>
        <begin position="310"/>
        <end position="332"/>
    </location>
</feature>
<evidence type="ECO:0000259" key="10">
    <source>
        <dbReference type="PROSITE" id="PS50262"/>
    </source>
</evidence>
<feature type="transmembrane region" description="Helical" evidence="9">
    <location>
        <begin position="27"/>
        <end position="52"/>
    </location>
</feature>
<keyword evidence="12" id="KW-1185">Reference proteome</keyword>
<dbReference type="PANTHER" id="PTHR24225">
    <property type="entry name" value="CHEMOTACTIC RECEPTOR"/>
    <property type="match status" value="1"/>
</dbReference>
<dbReference type="Gene3D" id="1.20.1070.10">
    <property type="entry name" value="Rhodopsin 7-helix transmembrane proteins"/>
    <property type="match status" value="2"/>
</dbReference>
<dbReference type="OrthoDB" id="9908582at2759"/>
<proteinExistence type="inferred from homology"/>
<keyword evidence="5 9" id="KW-0472">Membrane</keyword>
<dbReference type="GO" id="GO:0005886">
    <property type="term" value="C:plasma membrane"/>
    <property type="evidence" value="ECO:0007669"/>
    <property type="project" value="TreeGrafter"/>
</dbReference>
<keyword evidence="3 9" id="KW-1133">Transmembrane helix</keyword>
<evidence type="ECO:0000256" key="7">
    <source>
        <dbReference type="ARBA" id="ARBA00023224"/>
    </source>
</evidence>
<feature type="domain" description="G-protein coupled receptors family 1 profile" evidence="10">
    <location>
        <begin position="40"/>
        <end position="329"/>
    </location>
</feature>
<feature type="transmembrane region" description="Helical" evidence="9">
    <location>
        <begin position="267"/>
        <end position="290"/>
    </location>
</feature>
<dbReference type="SUPFAM" id="SSF81321">
    <property type="entry name" value="Family A G protein-coupled receptor-like"/>
    <property type="match status" value="1"/>
</dbReference>
<dbReference type="AlphaFoldDB" id="A0A8T2JLM1"/>
<keyword evidence="4" id="KW-0297">G-protein coupled receptor</keyword>
<dbReference type="InterPro" id="IPR017452">
    <property type="entry name" value="GPCR_Rhodpsn_7TM"/>
</dbReference>
<sequence>MDFGCSEYSNLLAEFTRIPEGVRYTSFALTVTTCVLGLAGNAIVIFVTGFLLKKHESKIWFLNLALADFVFSLCLPLFAVGLFTGNWPLGEHLCDVHNYISTCNMYASIFIITALTIDRVLSVVVPIWHRKFISRRVRSWTCVILWVITGLLSIPVVIANEGFFYGSTVQCRMIKAGSHLDVYDHDLMGSVITQTDRVINGIRLLDAPFFLTKKCVHEIFSSAFSTGAIPISFLVIGYFIPLTVILCSNVVIIVKGFQSHAMKSPKLFRVVTAVITFFFLTWTPLITAQITAMAALRGGNLRLPVRLYRLMPLLCSIAYTNSCINPFIYVFVGSHVRKAIRDFLGRRGRDLSRS</sequence>
<evidence type="ECO:0000256" key="2">
    <source>
        <dbReference type="ARBA" id="ARBA00022692"/>
    </source>
</evidence>
<dbReference type="GO" id="GO:0004930">
    <property type="term" value="F:G protein-coupled receptor activity"/>
    <property type="evidence" value="ECO:0007669"/>
    <property type="project" value="UniProtKB-KW"/>
</dbReference>